<dbReference type="InterPro" id="IPR006137">
    <property type="entry name" value="NADH_UbQ_OxRdtase-like_20kDa"/>
</dbReference>
<dbReference type="Pfam" id="PF01058">
    <property type="entry name" value="Oxidored_q6"/>
    <property type="match status" value="1"/>
</dbReference>
<keyword evidence="8" id="KW-0732">Signal</keyword>
<keyword evidence="14" id="KW-1133">Transmembrane helix</keyword>
<evidence type="ECO:0000256" key="7">
    <source>
        <dbReference type="ARBA" id="ARBA00022723"/>
    </source>
</evidence>
<dbReference type="InterPro" id="IPR037024">
    <property type="entry name" value="NiFe_Hase_small_N_sf"/>
</dbReference>
<dbReference type="GO" id="GO:0009375">
    <property type="term" value="C:ferredoxin hydrogenase complex"/>
    <property type="evidence" value="ECO:0007669"/>
    <property type="project" value="InterPro"/>
</dbReference>
<name>A0A1I2XFE9_9FIRM</name>
<keyword evidence="18" id="KW-1185">Reference proteome</keyword>
<feature type="transmembrane region" description="Helical" evidence="14">
    <location>
        <begin position="287"/>
        <end position="308"/>
    </location>
</feature>
<dbReference type="PRINTS" id="PR00614">
    <property type="entry name" value="NIHGNASESMLL"/>
</dbReference>
<keyword evidence="14" id="KW-0812">Transmembrane</keyword>
<evidence type="ECO:0000313" key="17">
    <source>
        <dbReference type="EMBL" id="SFH11777.1"/>
    </source>
</evidence>
<dbReference type="InterPro" id="IPR027394">
    <property type="entry name" value="Cytochrome-c3_hydrogenase_C"/>
</dbReference>
<dbReference type="GO" id="GO:0051539">
    <property type="term" value="F:4 iron, 4 sulfur cluster binding"/>
    <property type="evidence" value="ECO:0007669"/>
    <property type="project" value="UniProtKB-KW"/>
</dbReference>
<dbReference type="GO" id="GO:0008901">
    <property type="term" value="F:ferredoxin hydrogenase activity"/>
    <property type="evidence" value="ECO:0007669"/>
    <property type="project" value="InterPro"/>
</dbReference>
<evidence type="ECO:0000259" key="15">
    <source>
        <dbReference type="Pfam" id="PF01058"/>
    </source>
</evidence>
<comment type="subunit">
    <text evidence="5">Heterodimer of a large and a small subunit.</text>
</comment>
<feature type="binding site" evidence="13">
    <location>
        <position position="158"/>
    </location>
    <ligand>
        <name>[4Fe-4S] cluster</name>
        <dbReference type="ChEBI" id="CHEBI:49883"/>
        <label>1</label>
    </ligand>
</feature>
<feature type="binding site" evidence="13">
    <location>
        <position position="218"/>
    </location>
    <ligand>
        <name>[4Fe-4S] cluster</name>
        <dbReference type="ChEBI" id="CHEBI:49883"/>
        <label>2</label>
    </ligand>
</feature>
<gene>
    <name evidence="17" type="ORF">SAMN05660649_03920</name>
</gene>
<accession>A0A1I2XFE9</accession>
<dbReference type="PANTHER" id="PTHR30013">
    <property type="entry name" value="NIFE / NIFESE HYDROGENASE SMALL SUBUNIT FAMILY MEMBER"/>
    <property type="match status" value="1"/>
</dbReference>
<evidence type="ECO:0000256" key="11">
    <source>
        <dbReference type="ARBA" id="ARBA00023014"/>
    </source>
</evidence>
<keyword evidence="7 13" id="KW-0479">Metal-binding</keyword>
<feature type="domain" description="Cytochrome-c3 hydrogenase C-terminal" evidence="16">
    <location>
        <begin position="190"/>
        <end position="268"/>
    </location>
</feature>
<comment type="cofactor">
    <cofactor evidence="1">
        <name>[3Fe-4S] cluster</name>
        <dbReference type="ChEBI" id="CHEBI:21137"/>
    </cofactor>
</comment>
<dbReference type="GO" id="GO:0009055">
    <property type="term" value="F:electron transfer activity"/>
    <property type="evidence" value="ECO:0007669"/>
    <property type="project" value="TreeGrafter"/>
</dbReference>
<protein>
    <submittedName>
        <fullName evidence="17">Hydrogenase small subunit</fullName>
    </submittedName>
</protein>
<feature type="binding site" evidence="13">
    <location>
        <position position="198"/>
    </location>
    <ligand>
        <name>[4Fe-4S] cluster</name>
        <dbReference type="ChEBI" id="CHEBI:49883"/>
        <label>2</label>
    </ligand>
</feature>
<evidence type="ECO:0000256" key="8">
    <source>
        <dbReference type="ARBA" id="ARBA00022729"/>
    </source>
</evidence>
<dbReference type="GO" id="GO:0009061">
    <property type="term" value="P:anaerobic respiration"/>
    <property type="evidence" value="ECO:0007669"/>
    <property type="project" value="TreeGrafter"/>
</dbReference>
<evidence type="ECO:0000256" key="1">
    <source>
        <dbReference type="ARBA" id="ARBA00001927"/>
    </source>
</evidence>
<evidence type="ECO:0000256" key="2">
    <source>
        <dbReference type="ARBA" id="ARBA00001966"/>
    </source>
</evidence>
<evidence type="ECO:0000256" key="10">
    <source>
        <dbReference type="ARBA" id="ARBA00023004"/>
    </source>
</evidence>
<evidence type="ECO:0000256" key="4">
    <source>
        <dbReference type="ARBA" id="ARBA00006605"/>
    </source>
</evidence>
<dbReference type="AlphaFoldDB" id="A0A1I2XFE9"/>
<feature type="binding site" evidence="13">
    <location>
        <position position="224"/>
    </location>
    <ligand>
        <name>[4Fe-4S] cluster</name>
        <dbReference type="ChEBI" id="CHEBI:49883"/>
        <label>2</label>
    </ligand>
</feature>
<keyword evidence="12 13" id="KW-0003">3Fe-4S</keyword>
<dbReference type="InterPro" id="IPR037148">
    <property type="entry name" value="NiFe-Hase_small_C_sf"/>
</dbReference>
<proteinExistence type="inferred from homology"/>
<dbReference type="NCBIfam" id="TIGR00391">
    <property type="entry name" value="hydA"/>
    <property type="match status" value="1"/>
</dbReference>
<dbReference type="SUPFAM" id="SSF56770">
    <property type="entry name" value="HydA/Nqo6-like"/>
    <property type="match status" value="1"/>
</dbReference>
<feature type="binding site" evidence="13">
    <location>
        <position position="195"/>
    </location>
    <ligand>
        <name>[4Fe-4S] cluster</name>
        <dbReference type="ChEBI" id="CHEBI:49883"/>
        <label>2</label>
    </ligand>
</feature>
<keyword evidence="11 13" id="KW-0411">Iron-sulfur</keyword>
<comment type="cofactor">
    <cofactor evidence="2">
        <name>[4Fe-4S] cluster</name>
        <dbReference type="ChEBI" id="CHEBI:49883"/>
    </cofactor>
</comment>
<evidence type="ECO:0000256" key="13">
    <source>
        <dbReference type="PIRSR" id="PIRSR000310-1"/>
    </source>
</evidence>
<dbReference type="GO" id="GO:0030313">
    <property type="term" value="C:cell envelope"/>
    <property type="evidence" value="ECO:0007669"/>
    <property type="project" value="UniProtKB-SubCell"/>
</dbReference>
<keyword evidence="14" id="KW-0472">Membrane</keyword>
<keyword evidence="9" id="KW-0560">Oxidoreductase</keyword>
<evidence type="ECO:0000256" key="3">
    <source>
        <dbReference type="ARBA" id="ARBA00004196"/>
    </source>
</evidence>
<feature type="domain" description="NADH:ubiquinone oxidoreductase-like 20kDa subunit" evidence="15">
    <location>
        <begin position="22"/>
        <end position="172"/>
    </location>
</feature>
<feature type="binding site" evidence="13">
    <location>
        <position position="253"/>
    </location>
    <ligand>
        <name>[3Fe-4S] cluster</name>
        <dbReference type="ChEBI" id="CHEBI:21137"/>
    </ligand>
</feature>
<dbReference type="PANTHER" id="PTHR30013:SF7">
    <property type="entry name" value="HYDROGENASE-2 SMALL CHAIN"/>
    <property type="match status" value="1"/>
</dbReference>
<dbReference type="Gene3D" id="3.40.50.700">
    <property type="entry name" value="NADH:ubiquinone oxidoreductase-like, 20kDa subunit"/>
    <property type="match status" value="1"/>
</dbReference>
<dbReference type="GO" id="GO:0016020">
    <property type="term" value="C:membrane"/>
    <property type="evidence" value="ECO:0007669"/>
    <property type="project" value="TreeGrafter"/>
</dbReference>
<dbReference type="GO" id="GO:0051538">
    <property type="term" value="F:3 iron, 4 sulfur cluster binding"/>
    <property type="evidence" value="ECO:0007669"/>
    <property type="project" value="UniProtKB-KW"/>
</dbReference>
<evidence type="ECO:0000256" key="14">
    <source>
        <dbReference type="SAM" id="Phobius"/>
    </source>
</evidence>
<dbReference type="InterPro" id="IPR001821">
    <property type="entry name" value="NiFe_hydrogenase_ssu"/>
</dbReference>
<reference evidence="18" key="1">
    <citation type="submission" date="2016-10" db="EMBL/GenBank/DDBJ databases">
        <authorList>
            <person name="Varghese N."/>
            <person name="Submissions S."/>
        </authorList>
    </citation>
    <scope>NUCLEOTIDE SEQUENCE [LARGE SCALE GENOMIC DNA]</scope>
    <source>
        <strain evidence="18">DSM 17038</strain>
    </source>
</reference>
<comment type="subcellular location">
    <subcellularLocation>
        <location evidence="3">Cell envelope</location>
    </subcellularLocation>
</comment>
<evidence type="ECO:0000256" key="6">
    <source>
        <dbReference type="ARBA" id="ARBA00022485"/>
    </source>
</evidence>
<dbReference type="Proteomes" id="UP000199337">
    <property type="component" value="Unassembled WGS sequence"/>
</dbReference>
<dbReference type="Gene3D" id="4.10.480.10">
    <property type="entry name" value="Cytochrome-c3 hydrogenase, C-terminal domain"/>
    <property type="match status" value="1"/>
</dbReference>
<dbReference type="GO" id="GO:0044569">
    <property type="term" value="C:[Ni-Fe] hydrogenase complex"/>
    <property type="evidence" value="ECO:0007669"/>
    <property type="project" value="TreeGrafter"/>
</dbReference>
<comment type="similarity">
    <text evidence="4">Belongs to the [NiFe]/[NiFeSe] hydrogenase small subunit family.</text>
</comment>
<dbReference type="EMBL" id="FOOX01000017">
    <property type="protein sequence ID" value="SFH11777.1"/>
    <property type="molecule type" value="Genomic_DNA"/>
</dbReference>
<evidence type="ECO:0000256" key="9">
    <source>
        <dbReference type="ARBA" id="ARBA00023002"/>
    </source>
</evidence>
<feature type="binding site" evidence="13">
    <location>
        <position position="22"/>
    </location>
    <ligand>
        <name>[4Fe-4S] cluster</name>
        <dbReference type="ChEBI" id="CHEBI:49883"/>
        <label>1</label>
    </ligand>
</feature>
<dbReference type="PIRSF" id="PIRSF000310">
    <property type="entry name" value="NiFe_hyd_ssu"/>
    <property type="match status" value="1"/>
</dbReference>
<evidence type="ECO:0000256" key="5">
    <source>
        <dbReference type="ARBA" id="ARBA00011771"/>
    </source>
</evidence>
<feature type="binding site" evidence="13">
    <location>
        <position position="233"/>
    </location>
    <ligand>
        <name>[3Fe-4S] cluster</name>
        <dbReference type="ChEBI" id="CHEBI:21137"/>
    </ligand>
</feature>
<dbReference type="Pfam" id="PF14720">
    <property type="entry name" value="NiFe_hyd_SSU_C"/>
    <property type="match status" value="1"/>
</dbReference>
<dbReference type="GO" id="GO:0046872">
    <property type="term" value="F:metal ion binding"/>
    <property type="evidence" value="ECO:0007669"/>
    <property type="project" value="UniProtKB-KW"/>
</dbReference>
<evidence type="ECO:0000313" key="18">
    <source>
        <dbReference type="Proteomes" id="UP000199337"/>
    </source>
</evidence>
<evidence type="ECO:0000259" key="16">
    <source>
        <dbReference type="Pfam" id="PF14720"/>
    </source>
</evidence>
<feature type="binding site" evidence="13">
    <location>
        <position position="256"/>
    </location>
    <ligand>
        <name>[3Fe-4S] cluster</name>
        <dbReference type="ChEBI" id="CHEBI:21137"/>
    </ligand>
</feature>
<keyword evidence="6 13" id="KW-0004">4Fe-4S</keyword>
<dbReference type="STRING" id="341036.SAMN05660649_03920"/>
<keyword evidence="10 13" id="KW-0408">Iron</keyword>
<sequence length="352" mass="38507">MEKDAAKKKKRLPLIWLGTNTCDGDSISFLNSLDPNFMEIITELFDFRYMHFVMAAQGDMSTRVLDNTLANDMGNFILVVEGTVPTRNNGLYCVIGARGGKPLTALQAVQELGAAARYVVAAGTCAAFGGPYAAYPNPSESKSVPKVLDRPVINVPGCPVHPAWIAGTLVHLAWYGEPELDDFRRPLIFFGETIHNMCQRRHYFDSGIFASRPGEPWCTYMIGCKGPVTFADCPNRQWNSDHVSWPVKAGTPCIGCVNPGFPDQDMPFFKHLPDVYLPGINVNANRIGAIAAAVTTLGIGGHFTAGVLKGRMAKKIKKALYPSGTGLMFLETTPAAELFSRLRKTFAQKIKE</sequence>
<organism evidence="17 18">
    <name type="scientific">Desulfotruncus arcticus DSM 17038</name>
    <dbReference type="NCBI Taxonomy" id="1121424"/>
    <lineage>
        <taxon>Bacteria</taxon>
        <taxon>Bacillati</taxon>
        <taxon>Bacillota</taxon>
        <taxon>Clostridia</taxon>
        <taxon>Eubacteriales</taxon>
        <taxon>Desulfallaceae</taxon>
        <taxon>Desulfotruncus</taxon>
    </lineage>
</organism>
<feature type="binding site" evidence="13">
    <location>
        <position position="125"/>
    </location>
    <ligand>
        <name>[4Fe-4S] cluster</name>
        <dbReference type="ChEBI" id="CHEBI:49883"/>
        <label>1</label>
    </ligand>
</feature>
<evidence type="ECO:0000256" key="12">
    <source>
        <dbReference type="ARBA" id="ARBA00023291"/>
    </source>
</evidence>